<evidence type="ECO:0000256" key="5">
    <source>
        <dbReference type="SAM" id="MobiDB-lite"/>
    </source>
</evidence>
<dbReference type="SMART" id="SM00356">
    <property type="entry name" value="ZnF_C3H1"/>
    <property type="match status" value="5"/>
</dbReference>
<feature type="zinc finger region" description="C3H1-type" evidence="4">
    <location>
        <begin position="818"/>
        <end position="844"/>
    </location>
</feature>
<dbReference type="InterPro" id="IPR036855">
    <property type="entry name" value="Znf_CCCH_sf"/>
</dbReference>
<keyword evidence="8" id="KW-1185">Reference proteome</keyword>
<evidence type="ECO:0000256" key="2">
    <source>
        <dbReference type="ARBA" id="ARBA00022771"/>
    </source>
</evidence>
<dbReference type="Gene3D" id="4.10.1000.10">
    <property type="entry name" value="Zinc finger, CCCH-type"/>
    <property type="match status" value="2"/>
</dbReference>
<accession>A0A9P0F2D9</accession>
<gene>
    <name evidence="7" type="ORF">BEMITA_LOCUS5864</name>
</gene>
<dbReference type="PANTHER" id="PTHR46156:SF1">
    <property type="entry name" value="ZINC FINGER CCCH DOMAIN-CONTAINING PROTEIN 3"/>
    <property type="match status" value="1"/>
</dbReference>
<evidence type="ECO:0000313" key="8">
    <source>
        <dbReference type="Proteomes" id="UP001152759"/>
    </source>
</evidence>
<dbReference type="Proteomes" id="UP001152759">
    <property type="component" value="Chromosome 3"/>
</dbReference>
<dbReference type="GO" id="GO:0005634">
    <property type="term" value="C:nucleus"/>
    <property type="evidence" value="ECO:0007669"/>
    <property type="project" value="TreeGrafter"/>
</dbReference>
<dbReference type="PANTHER" id="PTHR46156">
    <property type="entry name" value="CCCH ZINGC FINGER"/>
    <property type="match status" value="1"/>
</dbReference>
<feature type="domain" description="C3H1-type" evidence="6">
    <location>
        <begin position="791"/>
        <end position="817"/>
    </location>
</feature>
<evidence type="ECO:0000259" key="6">
    <source>
        <dbReference type="PROSITE" id="PS50103"/>
    </source>
</evidence>
<dbReference type="GO" id="GO:0008270">
    <property type="term" value="F:zinc ion binding"/>
    <property type="evidence" value="ECO:0007669"/>
    <property type="project" value="UniProtKB-KW"/>
</dbReference>
<proteinExistence type="predicted"/>
<protein>
    <recommendedName>
        <fullName evidence="6">C3H1-type domain-containing protein</fullName>
    </recommendedName>
</protein>
<keyword evidence="3 4" id="KW-0862">Zinc</keyword>
<feature type="region of interest" description="Disordered" evidence="5">
    <location>
        <begin position="1"/>
        <end position="20"/>
    </location>
</feature>
<feature type="zinc finger region" description="C3H1-type" evidence="4">
    <location>
        <begin position="791"/>
        <end position="817"/>
    </location>
</feature>
<feature type="domain" description="C3H1-type" evidence="6">
    <location>
        <begin position="818"/>
        <end position="844"/>
    </location>
</feature>
<feature type="compositionally biased region" description="Polar residues" evidence="5">
    <location>
        <begin position="268"/>
        <end position="289"/>
    </location>
</feature>
<dbReference type="AlphaFoldDB" id="A0A9P0F2D9"/>
<keyword evidence="1 4" id="KW-0479">Metal-binding</keyword>
<evidence type="ECO:0000256" key="1">
    <source>
        <dbReference type="ARBA" id="ARBA00022723"/>
    </source>
</evidence>
<dbReference type="SUPFAM" id="SSF90229">
    <property type="entry name" value="CCCH zinc finger"/>
    <property type="match status" value="1"/>
</dbReference>
<feature type="compositionally biased region" description="Polar residues" evidence="5">
    <location>
        <begin position="557"/>
        <end position="575"/>
    </location>
</feature>
<organism evidence="7 8">
    <name type="scientific">Bemisia tabaci</name>
    <name type="common">Sweetpotato whitefly</name>
    <name type="synonym">Aleurodes tabaci</name>
    <dbReference type="NCBI Taxonomy" id="7038"/>
    <lineage>
        <taxon>Eukaryota</taxon>
        <taxon>Metazoa</taxon>
        <taxon>Ecdysozoa</taxon>
        <taxon>Arthropoda</taxon>
        <taxon>Hexapoda</taxon>
        <taxon>Insecta</taxon>
        <taxon>Pterygota</taxon>
        <taxon>Neoptera</taxon>
        <taxon>Paraneoptera</taxon>
        <taxon>Hemiptera</taxon>
        <taxon>Sternorrhyncha</taxon>
        <taxon>Aleyrodoidea</taxon>
        <taxon>Aleyrodidae</taxon>
        <taxon>Aleyrodinae</taxon>
        <taxon>Bemisia</taxon>
    </lineage>
</organism>
<dbReference type="InterPro" id="IPR000571">
    <property type="entry name" value="Znf_CCCH"/>
</dbReference>
<evidence type="ECO:0000256" key="3">
    <source>
        <dbReference type="ARBA" id="ARBA00022833"/>
    </source>
</evidence>
<name>A0A9P0F2D9_BEMTA</name>
<feature type="zinc finger region" description="C3H1-type" evidence="4">
    <location>
        <begin position="845"/>
        <end position="872"/>
    </location>
</feature>
<dbReference type="KEGG" id="btab:109043884"/>
<feature type="region of interest" description="Disordered" evidence="5">
    <location>
        <begin position="905"/>
        <end position="974"/>
    </location>
</feature>
<evidence type="ECO:0000313" key="7">
    <source>
        <dbReference type="EMBL" id="CAH0386791.1"/>
    </source>
</evidence>
<feature type="region of interest" description="Disordered" evidence="5">
    <location>
        <begin position="265"/>
        <end position="291"/>
    </location>
</feature>
<keyword evidence="2 4" id="KW-0863">Zinc-finger</keyword>
<feature type="domain" description="C3H1-type" evidence="6">
    <location>
        <begin position="845"/>
        <end position="872"/>
    </location>
</feature>
<feature type="compositionally biased region" description="Polar residues" evidence="5">
    <location>
        <begin position="7"/>
        <end position="17"/>
    </location>
</feature>
<dbReference type="PROSITE" id="PS50103">
    <property type="entry name" value="ZF_C3H1"/>
    <property type="match status" value="3"/>
</dbReference>
<evidence type="ECO:0000256" key="4">
    <source>
        <dbReference type="PROSITE-ProRule" id="PRU00723"/>
    </source>
</evidence>
<feature type="region of interest" description="Disordered" evidence="5">
    <location>
        <begin position="557"/>
        <end position="582"/>
    </location>
</feature>
<reference evidence="7" key="1">
    <citation type="submission" date="2021-12" db="EMBL/GenBank/DDBJ databases">
        <authorList>
            <person name="King R."/>
        </authorList>
    </citation>
    <scope>NUCLEOTIDE SEQUENCE</scope>
</reference>
<dbReference type="EMBL" id="OU963864">
    <property type="protein sequence ID" value="CAH0386791.1"/>
    <property type="molecule type" value="Genomic_DNA"/>
</dbReference>
<sequence>MIGRENMTGQPSINNDLPCNPSRPKIVLVNPNFQKRLLPDKKTIHVNPLFNRLKLGSIASGKFCDSNVTASSSVSRDTSPILSNEPSAMTNSQSSLKTRYKFIANQPKPTSEDDDLKNWFLSQKPNKTIAQENPHQLQFLQSNQMKQCGNSCTSIQNPSNISRSQKTFVNPKFINRNEEVKPNVKKKASFYYVNTAVLKQKVAKDQMAGTTNNHLSLSSVSLELTANCKSSALSSGVAEKQITSNPVIGSEFLKDSTVQTKAAVGSHSVKNSFQTPERPSTSSTLLSKSAQKKELNLQKLRRITKLSNLMRSMQYGDKNSGRTALSQVSSTNSARSVINRCKYSFKPSSVKQVDRYKKTNCEGKNSFINFNRPLQSQCSSPKKLPNNLAGRSDSQKYHLTLKNILTTSQSAPKNIFQSTDKSIVYLNSSTSSSQPHLNLEEFGSKSSLEPRKKTSIINVTSTSSVKDDKNSTSPRLLYVSRRKLIRKQPTPRISQQVNKLLIFNSKFSLRNVNPTQSKCSSPSTYKIHFKPSRTSSDVINKRMIQRQMINRYKLSNVQHSQVKTPKSHSSAQSLDKPSHSKYKKINSPRVRRHSVMKNGSFSFVSIGKTKLIRKSTLDQKRSHRTNISCRAEATSNNLKSSRKSTSKYSKINHHKFSWKACEYGKSVKNVSNNLVAIGKTKLIRQSLLHHQRQANKCSKTLTNIAAASVIQKKLRKLRKSQPENGRSKKIQRAVHLSKLKLKNVSSTAGNNSLTRRRIALRRKNNTPCENYHKYGRCKMFLAGKCLKLHDKKYVAICQAFIQGACKNDKCLLSHDTIPQKMPTCLHFLQGACSRNNCLYPHVKLSSKAPICRDFVRGFCPLGLECDKLHVLLCPELEKDGVCSNKANCKFAHRKKVHKKKINLDKLPEEDNSTTAATAQLPKIEDSPSTESEMNDEPSRRYFSTSSEKELKSFIPQRPKLGTLPSFIPLSSCDS</sequence>